<dbReference type="EMBL" id="GEBQ01030895">
    <property type="protein sequence ID" value="JAT09082.1"/>
    <property type="molecule type" value="Transcribed_RNA"/>
</dbReference>
<feature type="region of interest" description="Disordered" evidence="17">
    <location>
        <begin position="399"/>
        <end position="437"/>
    </location>
</feature>
<dbReference type="AlphaFoldDB" id="A0A1B6KCA4"/>
<feature type="non-terminal residue" evidence="19">
    <location>
        <position position="661"/>
    </location>
</feature>
<feature type="region of interest" description="Disordered" evidence="17">
    <location>
        <begin position="550"/>
        <end position="570"/>
    </location>
</feature>
<name>A0A1B6KCA4_9HEMI</name>
<dbReference type="Gene3D" id="3.30.40.10">
    <property type="entry name" value="Zinc/RING finger domain, C3HC4 (zinc finger)"/>
    <property type="match status" value="1"/>
</dbReference>
<dbReference type="SMART" id="SM00184">
    <property type="entry name" value="RING"/>
    <property type="match status" value="1"/>
</dbReference>
<evidence type="ECO:0000256" key="9">
    <source>
        <dbReference type="ARBA" id="ARBA00022723"/>
    </source>
</evidence>
<feature type="region of interest" description="Disordered" evidence="17">
    <location>
        <begin position="358"/>
        <end position="384"/>
    </location>
</feature>
<evidence type="ECO:0000256" key="17">
    <source>
        <dbReference type="SAM" id="MobiDB-lite"/>
    </source>
</evidence>
<dbReference type="PANTHER" id="PTHR12983">
    <property type="entry name" value="RING FINGER 10 FAMILY MEMBER"/>
    <property type="match status" value="1"/>
</dbReference>
<keyword evidence="7" id="KW-0963">Cytoplasm</keyword>
<dbReference type="CDD" id="cd16536">
    <property type="entry name" value="RING-HC_RNF10"/>
    <property type="match status" value="1"/>
</dbReference>
<evidence type="ECO:0000259" key="18">
    <source>
        <dbReference type="PROSITE" id="PS50089"/>
    </source>
</evidence>
<evidence type="ECO:0000256" key="12">
    <source>
        <dbReference type="ARBA" id="ARBA00022833"/>
    </source>
</evidence>
<feature type="region of interest" description="Disordered" evidence="17">
    <location>
        <begin position="586"/>
        <end position="633"/>
    </location>
</feature>
<reference evidence="19" key="1">
    <citation type="submission" date="2015-11" db="EMBL/GenBank/DDBJ databases">
        <title>De novo transcriptome assembly of four potential Pierce s Disease insect vectors from Arizona vineyards.</title>
        <authorList>
            <person name="Tassone E.E."/>
        </authorList>
    </citation>
    <scope>NUCLEOTIDE SEQUENCE</scope>
</reference>
<keyword evidence="9" id="KW-0479">Metal-binding</keyword>
<evidence type="ECO:0000256" key="11">
    <source>
        <dbReference type="ARBA" id="ARBA00022786"/>
    </source>
</evidence>
<feature type="region of interest" description="Disordered" evidence="17">
    <location>
        <begin position="1"/>
        <end position="83"/>
    </location>
</feature>
<dbReference type="EC" id="2.3.2.27" evidence="6"/>
<feature type="compositionally biased region" description="Low complexity" evidence="17">
    <location>
        <begin position="613"/>
        <end position="633"/>
    </location>
</feature>
<dbReference type="PROSITE" id="PS50089">
    <property type="entry name" value="ZF_RING_2"/>
    <property type="match status" value="1"/>
</dbReference>
<evidence type="ECO:0000256" key="14">
    <source>
        <dbReference type="ARBA" id="ARBA00035131"/>
    </source>
</evidence>
<keyword evidence="8" id="KW-0808">Transferase</keyword>
<evidence type="ECO:0000256" key="2">
    <source>
        <dbReference type="ARBA" id="ARBA00004123"/>
    </source>
</evidence>
<dbReference type="GO" id="GO:0045944">
    <property type="term" value="P:positive regulation of transcription by RNA polymerase II"/>
    <property type="evidence" value="ECO:0007669"/>
    <property type="project" value="TreeGrafter"/>
</dbReference>
<evidence type="ECO:0000256" key="16">
    <source>
        <dbReference type="PROSITE-ProRule" id="PRU00175"/>
    </source>
</evidence>
<evidence type="ECO:0000256" key="5">
    <source>
        <dbReference type="ARBA" id="ARBA00008117"/>
    </source>
</evidence>
<gene>
    <name evidence="19" type="ORF">g.12361</name>
</gene>
<dbReference type="GO" id="GO:0008270">
    <property type="term" value="F:zinc ion binding"/>
    <property type="evidence" value="ECO:0007669"/>
    <property type="project" value="UniProtKB-KW"/>
</dbReference>
<keyword evidence="13" id="KW-0539">Nucleus</keyword>
<dbReference type="PANTHER" id="PTHR12983:SF9">
    <property type="entry name" value="E3 UBIQUITIN-PROTEIN LIGASE RNF10"/>
    <property type="match status" value="1"/>
</dbReference>
<organism evidence="19">
    <name type="scientific">Graphocephala atropunctata</name>
    <dbReference type="NCBI Taxonomy" id="36148"/>
    <lineage>
        <taxon>Eukaryota</taxon>
        <taxon>Metazoa</taxon>
        <taxon>Ecdysozoa</taxon>
        <taxon>Arthropoda</taxon>
        <taxon>Hexapoda</taxon>
        <taxon>Insecta</taxon>
        <taxon>Pterygota</taxon>
        <taxon>Neoptera</taxon>
        <taxon>Paraneoptera</taxon>
        <taxon>Hemiptera</taxon>
        <taxon>Auchenorrhyncha</taxon>
        <taxon>Membracoidea</taxon>
        <taxon>Cicadellidae</taxon>
        <taxon>Cicadellinae</taxon>
        <taxon>Cicadellini</taxon>
        <taxon>Graphocephala</taxon>
    </lineage>
</organism>
<dbReference type="GO" id="GO:0005634">
    <property type="term" value="C:nucleus"/>
    <property type="evidence" value="ECO:0007669"/>
    <property type="project" value="UniProtKB-SubCell"/>
</dbReference>
<evidence type="ECO:0000256" key="13">
    <source>
        <dbReference type="ARBA" id="ARBA00023242"/>
    </source>
</evidence>
<sequence>MLEDFTMEKKPSNRSVQNPSKGIGTDNKKDVGKQFNKSSRRRETPNSNGYRADQNRKPAPQKSKTMDKRPRPRGQLFGGGKESAQVEECSAELGSLYSTGSKKQNLNHLLNFHYAPRGETGRPSPRPSHQYGVRWLMSTQKHKYNKEHFLQANCQFVVRADADYTPYLADPDHLVDWDFIEQIRVPSVEPVQCPICLSAPVAAKMTRCGHIYCYPCILHYLALSDKAWHKCPICFEAIHKQHLKSVKVDGKRGYNLGQQITFQLMVRERGSLMACPVSQQEVRTLHKPVLAVSETQLDTAFAKLLTADRAEVLAMIEQEVKELEVEKSENEGCPELCFVEQALELCVERKLNIDQKNKETVEEKPKEQLIENEEPINENLLSSSPDENKIVYKSAFDNIPVDTNQNPDPNPEDKNDTASTNRPRYESLSSEGEDLSPTTITAEDLEMFNALQPPTQTKNFYFYQACDGQQIYLHAVNVQMLEMTYSSLRESPATLTGVIVEKEAGSMTVELRRRLRYLQHLPVTAQFEVAEIELLPPVVTTETLSAYADQLEQRRKRRQKRAREERKREKKIAEVELRQMGRHRTPRLSIDSFHHFPQCGIPEDEIPPPPPRVVSAESSRASSPSSRRSVSPAVAALALDHDSSPSFAQMLRSNANVRTRG</sequence>
<keyword evidence="10 16" id="KW-0863">Zinc-finger</keyword>
<comment type="similarity">
    <text evidence="5">Belongs to the RNF10 family.</text>
</comment>
<feature type="compositionally biased region" description="Basic and acidic residues" evidence="17">
    <location>
        <begin position="358"/>
        <end position="369"/>
    </location>
</feature>
<keyword evidence="12" id="KW-0862">Zinc</keyword>
<evidence type="ECO:0000256" key="6">
    <source>
        <dbReference type="ARBA" id="ARBA00012483"/>
    </source>
</evidence>
<dbReference type="InterPro" id="IPR039739">
    <property type="entry name" value="MAG2/RNF10"/>
</dbReference>
<evidence type="ECO:0000256" key="8">
    <source>
        <dbReference type="ARBA" id="ARBA00022679"/>
    </source>
</evidence>
<accession>A0A1B6KCA4</accession>
<comment type="pathway">
    <text evidence="4">Protein modification; protein ubiquitination.</text>
</comment>
<dbReference type="SUPFAM" id="SSF57850">
    <property type="entry name" value="RING/U-box"/>
    <property type="match status" value="1"/>
</dbReference>
<feature type="domain" description="RING-type" evidence="18">
    <location>
        <begin position="193"/>
        <end position="234"/>
    </location>
</feature>
<keyword evidence="11" id="KW-0833">Ubl conjugation pathway</keyword>
<evidence type="ECO:0000313" key="19">
    <source>
        <dbReference type="EMBL" id="JAT09082.1"/>
    </source>
</evidence>
<evidence type="ECO:0000256" key="3">
    <source>
        <dbReference type="ARBA" id="ARBA00004496"/>
    </source>
</evidence>
<dbReference type="InterPro" id="IPR017907">
    <property type="entry name" value="Znf_RING_CS"/>
</dbReference>
<protein>
    <recommendedName>
        <fullName evidence="14">E3 ubiquitin-protein ligase RNF10</fullName>
        <ecNumber evidence="6">2.3.2.27</ecNumber>
    </recommendedName>
    <alternativeName>
        <fullName evidence="15">RING finger protein 10</fullName>
    </alternativeName>
</protein>
<evidence type="ECO:0000256" key="4">
    <source>
        <dbReference type="ARBA" id="ARBA00004906"/>
    </source>
</evidence>
<feature type="compositionally biased region" description="Polar residues" evidence="17">
    <location>
        <begin position="417"/>
        <end position="437"/>
    </location>
</feature>
<comment type="subcellular location">
    <subcellularLocation>
        <location evidence="3">Cytoplasm</location>
    </subcellularLocation>
    <subcellularLocation>
        <location evidence="2">Nucleus</location>
    </subcellularLocation>
</comment>
<proteinExistence type="inferred from homology"/>
<evidence type="ECO:0000256" key="1">
    <source>
        <dbReference type="ARBA" id="ARBA00000900"/>
    </source>
</evidence>
<dbReference type="Pfam" id="PF00097">
    <property type="entry name" value="zf-C3HC4"/>
    <property type="match status" value="1"/>
</dbReference>
<comment type="catalytic activity">
    <reaction evidence="1">
        <text>S-ubiquitinyl-[E2 ubiquitin-conjugating enzyme]-L-cysteine + [acceptor protein]-L-lysine = [E2 ubiquitin-conjugating enzyme]-L-cysteine + N(6)-ubiquitinyl-[acceptor protein]-L-lysine.</text>
        <dbReference type="EC" id="2.3.2.27"/>
    </reaction>
</comment>
<dbReference type="GO" id="GO:0005737">
    <property type="term" value="C:cytoplasm"/>
    <property type="evidence" value="ECO:0007669"/>
    <property type="project" value="UniProtKB-SubCell"/>
</dbReference>
<evidence type="ECO:0000256" key="7">
    <source>
        <dbReference type="ARBA" id="ARBA00022490"/>
    </source>
</evidence>
<dbReference type="InterPro" id="IPR013083">
    <property type="entry name" value="Znf_RING/FYVE/PHD"/>
</dbReference>
<dbReference type="FunFam" id="3.30.40.10:FF:000112">
    <property type="entry name" value="RING finger protein 10"/>
    <property type="match status" value="1"/>
</dbReference>
<evidence type="ECO:0000256" key="15">
    <source>
        <dbReference type="ARBA" id="ARBA00035390"/>
    </source>
</evidence>
<dbReference type="InterPro" id="IPR018957">
    <property type="entry name" value="Znf_C3HC4_RING-type"/>
</dbReference>
<evidence type="ECO:0000256" key="10">
    <source>
        <dbReference type="ARBA" id="ARBA00022771"/>
    </source>
</evidence>
<dbReference type="InterPro" id="IPR001841">
    <property type="entry name" value="Znf_RING"/>
</dbReference>
<dbReference type="PROSITE" id="PS00518">
    <property type="entry name" value="ZF_RING_1"/>
    <property type="match status" value="1"/>
</dbReference>
<feature type="compositionally biased region" description="Basic and acidic residues" evidence="17">
    <location>
        <begin position="1"/>
        <end position="11"/>
    </location>
</feature>
<dbReference type="GO" id="GO:0000976">
    <property type="term" value="F:transcription cis-regulatory region binding"/>
    <property type="evidence" value="ECO:0007669"/>
    <property type="project" value="TreeGrafter"/>
</dbReference>
<dbReference type="GO" id="GO:0061630">
    <property type="term" value="F:ubiquitin protein ligase activity"/>
    <property type="evidence" value="ECO:0007669"/>
    <property type="project" value="UniProtKB-EC"/>
</dbReference>